<sequence length="46" mass="5488">MFPPLWTSAYGRRGNTITRFFAKLAVRVGEFLRELSRYDRDTFMTL</sequence>
<name>A0A1G8CKT7_9PSEU</name>
<dbReference type="AlphaFoldDB" id="A0A1G8CKT7"/>
<dbReference type="EMBL" id="FNCC01000023">
    <property type="protein sequence ID" value="SDH46058.1"/>
    <property type="molecule type" value="Genomic_DNA"/>
</dbReference>
<organism evidence="1 2">
    <name type="scientific">Lentzea fradiae</name>
    <dbReference type="NCBI Taxonomy" id="200378"/>
    <lineage>
        <taxon>Bacteria</taxon>
        <taxon>Bacillati</taxon>
        <taxon>Actinomycetota</taxon>
        <taxon>Actinomycetes</taxon>
        <taxon>Pseudonocardiales</taxon>
        <taxon>Pseudonocardiaceae</taxon>
        <taxon>Lentzea</taxon>
    </lineage>
</organism>
<evidence type="ECO:0000313" key="2">
    <source>
        <dbReference type="Proteomes" id="UP000199623"/>
    </source>
</evidence>
<reference evidence="2" key="1">
    <citation type="submission" date="2016-10" db="EMBL/GenBank/DDBJ databases">
        <authorList>
            <person name="Varghese N."/>
            <person name="Submissions S."/>
        </authorList>
    </citation>
    <scope>NUCLEOTIDE SEQUENCE [LARGE SCALE GENOMIC DNA]</scope>
    <source>
        <strain evidence="2">CGMCC 4.3506</strain>
    </source>
</reference>
<keyword evidence="2" id="KW-1185">Reference proteome</keyword>
<dbReference type="RefSeq" id="WP_176947107.1">
    <property type="nucleotide sequence ID" value="NZ_FNCC01000023.1"/>
</dbReference>
<protein>
    <submittedName>
        <fullName evidence="1">Uncharacterized protein</fullName>
    </submittedName>
</protein>
<evidence type="ECO:0000313" key="1">
    <source>
        <dbReference type="EMBL" id="SDH46058.1"/>
    </source>
</evidence>
<dbReference type="Proteomes" id="UP000199623">
    <property type="component" value="Unassembled WGS sequence"/>
</dbReference>
<accession>A0A1G8CKT7</accession>
<gene>
    <name evidence="1" type="ORF">SAMN05216553_1232</name>
</gene>
<proteinExistence type="predicted"/>